<evidence type="ECO:0000313" key="3">
    <source>
        <dbReference type="EMBL" id="CAF3580648.1"/>
    </source>
</evidence>
<evidence type="ECO:0008006" key="5">
    <source>
        <dbReference type="Google" id="ProtNLM"/>
    </source>
</evidence>
<proteinExistence type="predicted"/>
<dbReference type="PANTHER" id="PTHR14136:SF25">
    <property type="entry name" value="BTB_POZ DOMAIN-CONTAINING PROTEIN"/>
    <property type="match status" value="1"/>
</dbReference>
<evidence type="ECO:0000313" key="2">
    <source>
        <dbReference type="EMBL" id="CAF1396780.1"/>
    </source>
</evidence>
<organism evidence="2 4">
    <name type="scientific">Adineta steineri</name>
    <dbReference type="NCBI Taxonomy" id="433720"/>
    <lineage>
        <taxon>Eukaryota</taxon>
        <taxon>Metazoa</taxon>
        <taxon>Spiralia</taxon>
        <taxon>Gnathifera</taxon>
        <taxon>Rotifera</taxon>
        <taxon>Eurotatoria</taxon>
        <taxon>Bdelloidea</taxon>
        <taxon>Adinetida</taxon>
        <taxon>Adinetidae</taxon>
        <taxon>Adineta</taxon>
    </lineage>
</organism>
<dbReference type="EMBL" id="CAJNOE010001173">
    <property type="protein sequence ID" value="CAF1396780.1"/>
    <property type="molecule type" value="Genomic_DNA"/>
</dbReference>
<evidence type="ECO:0000256" key="1">
    <source>
        <dbReference type="SAM" id="Phobius"/>
    </source>
</evidence>
<gene>
    <name evidence="2" type="ORF">IZO911_LOCUS39263</name>
    <name evidence="3" type="ORF">KXQ929_LOCUS4104</name>
</gene>
<keyword evidence="1" id="KW-0812">Transmembrane</keyword>
<keyword evidence="1" id="KW-0472">Membrane</keyword>
<dbReference type="AlphaFoldDB" id="A0A815KJ35"/>
<dbReference type="Pfam" id="PF13599">
    <property type="entry name" value="Pentapeptide_4"/>
    <property type="match status" value="1"/>
</dbReference>
<dbReference type="Gene3D" id="2.160.20.80">
    <property type="entry name" value="E3 ubiquitin-protein ligase SopA"/>
    <property type="match status" value="3"/>
</dbReference>
<reference evidence="2" key="1">
    <citation type="submission" date="2021-02" db="EMBL/GenBank/DDBJ databases">
        <authorList>
            <person name="Nowell W R."/>
        </authorList>
    </citation>
    <scope>NUCLEOTIDE SEQUENCE</scope>
</reference>
<dbReference type="Proteomes" id="UP000663868">
    <property type="component" value="Unassembled WGS sequence"/>
</dbReference>
<dbReference type="InterPro" id="IPR001646">
    <property type="entry name" value="5peptide_repeat"/>
</dbReference>
<feature type="transmembrane region" description="Helical" evidence="1">
    <location>
        <begin position="31"/>
        <end position="56"/>
    </location>
</feature>
<dbReference type="PANTHER" id="PTHR14136">
    <property type="entry name" value="BTB_POZ DOMAIN-CONTAINING PROTEIN KCTD9"/>
    <property type="match status" value="1"/>
</dbReference>
<keyword evidence="1" id="KW-1133">Transmembrane helix</keyword>
<dbReference type="EMBL" id="CAJOBB010000138">
    <property type="protein sequence ID" value="CAF3580648.1"/>
    <property type="molecule type" value="Genomic_DNA"/>
</dbReference>
<sequence length="652" mass="76402">MPPYRRFRLSLHRHTQTILKNKSNQKFTKSWLIWVKLSLSASVPLMIAIFTIVSYVQQMQINEHNRQQDEELANATREKDISIANLTRIQDHMIANITRYHDLEIANLTQIKDWEIAMANLNIANETKMQDRQIAEDNRKEDRIQQQDLHYETLYSKYIDDISTILYKEPHNQTTFTNEEKKMLYIRRKTLITLRTIDSERRSQLFVFLYENNLLPDQSSPLTTISLMGADLRNITIKSPLTGSYEFNSLTLQSLNLMNAVFIDCRFRGGTNLSGSILTNVQFIGAVFEDNLDAYKVKLINASFTDCIFKKKIIIEDSDLRYAKFIRSNFEQLSFVSINFTNGSFINCKFSGETNFKKSFMNGITFTNSEFETNKQNEFDHVSLDYSYFNNMSLANTTFQYSNLSYTDLSNTHLGNVQFTSKILLINSIFYNTNFTEVNFTHVNLSGARINMSYFQDSQLYNVILPNGTWLINHDNLLKNGNAEKYCWWPYKENILTQWKEEIDAPILYHHNITQLDSTNSSIGNCSFACTNRHLCSMRQLIELKQFTLFIDSNELEYTVSAYFGSNNECELGLISIWIVSYEGRFKRQLRNPYIKSSNNFIKWQQKNDTYKLSKMNGDLYYIRITFNKYSTSCYVDNIEFHLRKSSIYNLN</sequence>
<dbReference type="Proteomes" id="UP000663860">
    <property type="component" value="Unassembled WGS sequence"/>
</dbReference>
<name>A0A815KJ35_9BILA</name>
<protein>
    <recommendedName>
        <fullName evidence="5">Pentapeptide repeat-containing protein</fullName>
    </recommendedName>
</protein>
<accession>A0A815KJ35</accession>
<dbReference type="SUPFAM" id="SSF141571">
    <property type="entry name" value="Pentapeptide repeat-like"/>
    <property type="match status" value="2"/>
</dbReference>
<comment type="caution">
    <text evidence="2">The sequence shown here is derived from an EMBL/GenBank/DDBJ whole genome shotgun (WGS) entry which is preliminary data.</text>
</comment>
<evidence type="ECO:0000313" key="4">
    <source>
        <dbReference type="Proteomes" id="UP000663860"/>
    </source>
</evidence>
<dbReference type="InterPro" id="IPR051082">
    <property type="entry name" value="Pentapeptide-BTB/POZ_domain"/>
</dbReference>